<dbReference type="Proteomes" id="UP000193218">
    <property type="component" value="Unassembled WGS sequence"/>
</dbReference>
<dbReference type="AlphaFoldDB" id="A0A1Y1UJK5"/>
<protein>
    <recommendedName>
        <fullName evidence="3">Biotin-protein ligase N-terminal domain-containing protein</fullName>
    </recommendedName>
</protein>
<proteinExistence type="predicted"/>
<name>A0A1Y1UJK5_9TREE</name>
<gene>
    <name evidence="1" type="ORF">BD324DRAFT_625643</name>
</gene>
<evidence type="ECO:0000313" key="2">
    <source>
        <dbReference type="Proteomes" id="UP000193218"/>
    </source>
</evidence>
<dbReference type="InterPro" id="IPR029062">
    <property type="entry name" value="Class_I_gatase-like"/>
</dbReference>
<organism evidence="1 2">
    <name type="scientific">Kockovaella imperatae</name>
    <dbReference type="NCBI Taxonomy" id="4999"/>
    <lineage>
        <taxon>Eukaryota</taxon>
        <taxon>Fungi</taxon>
        <taxon>Dikarya</taxon>
        <taxon>Basidiomycota</taxon>
        <taxon>Agaricomycotina</taxon>
        <taxon>Tremellomycetes</taxon>
        <taxon>Tremellales</taxon>
        <taxon>Cuniculitremaceae</taxon>
        <taxon>Kockovaella</taxon>
    </lineage>
</organism>
<keyword evidence="2" id="KW-1185">Reference proteome</keyword>
<dbReference type="SUPFAM" id="SSF52317">
    <property type="entry name" value="Class I glutamine amidotransferase-like"/>
    <property type="match status" value="1"/>
</dbReference>
<dbReference type="STRING" id="4999.A0A1Y1UJK5"/>
<accession>A0A1Y1UJK5</accession>
<dbReference type="InParanoid" id="A0A1Y1UJK5"/>
<dbReference type="OrthoDB" id="10250105at2759"/>
<sequence>MVEHPVAAVYRGPISSEGCPESLAKLLRHAPAGFKVHYLGPDEDEDVTAESLSKVDLFAWPGGGDEVKRDYKKVARYTKAIQDFIRDGGLYAGICLGAFLAKGEPSEGAFFNLLPSGSYVNCERFEKGSQVKSDKDSVIQTDWHFHSGPKKGTREKRWQYFQDGANIVLGADLKSEAMILGRYSKTGDPCAVVYRLGSGAVGLIGVHPEAEKDWYEDWDGHNPDGIQFDIGHDFVQTLWNLRSR</sequence>
<comment type="caution">
    <text evidence="1">The sequence shown here is derived from an EMBL/GenBank/DDBJ whole genome shotgun (WGS) entry which is preliminary data.</text>
</comment>
<dbReference type="GeneID" id="33557627"/>
<dbReference type="RefSeq" id="XP_021871343.1">
    <property type="nucleotide sequence ID" value="XM_022015818.1"/>
</dbReference>
<evidence type="ECO:0008006" key="3">
    <source>
        <dbReference type="Google" id="ProtNLM"/>
    </source>
</evidence>
<dbReference type="EMBL" id="NBSH01000006">
    <property type="protein sequence ID" value="ORX37305.1"/>
    <property type="molecule type" value="Genomic_DNA"/>
</dbReference>
<dbReference type="Gene3D" id="3.40.50.880">
    <property type="match status" value="1"/>
</dbReference>
<reference evidence="1 2" key="1">
    <citation type="submission" date="2017-03" db="EMBL/GenBank/DDBJ databases">
        <title>Widespread Adenine N6-methylation of Active Genes in Fungi.</title>
        <authorList>
            <consortium name="DOE Joint Genome Institute"/>
            <person name="Mondo S.J."/>
            <person name="Dannebaum R.O."/>
            <person name="Kuo R.C."/>
            <person name="Louie K.B."/>
            <person name="Bewick A.J."/>
            <person name="Labutti K."/>
            <person name="Haridas S."/>
            <person name="Kuo A."/>
            <person name="Salamov A."/>
            <person name="Ahrendt S.R."/>
            <person name="Lau R."/>
            <person name="Bowen B.P."/>
            <person name="Lipzen A."/>
            <person name="Sullivan W."/>
            <person name="Andreopoulos W.B."/>
            <person name="Clum A."/>
            <person name="Lindquist E."/>
            <person name="Daum C."/>
            <person name="Northen T.R."/>
            <person name="Ramamoorthy G."/>
            <person name="Schmitz R.J."/>
            <person name="Gryganskyi A."/>
            <person name="Culley D."/>
            <person name="Magnuson J."/>
            <person name="James T.Y."/>
            <person name="O'Malley M.A."/>
            <person name="Stajich J.E."/>
            <person name="Spatafora J.W."/>
            <person name="Visel A."/>
            <person name="Grigoriev I.V."/>
        </authorList>
    </citation>
    <scope>NUCLEOTIDE SEQUENCE [LARGE SCALE GENOMIC DNA]</scope>
    <source>
        <strain evidence="1 2">NRRL Y-17943</strain>
    </source>
</reference>
<evidence type="ECO:0000313" key="1">
    <source>
        <dbReference type="EMBL" id="ORX37305.1"/>
    </source>
</evidence>